<dbReference type="EMBL" id="FUYF01000001">
    <property type="protein sequence ID" value="SKA73067.1"/>
    <property type="molecule type" value="Genomic_DNA"/>
</dbReference>
<protein>
    <submittedName>
        <fullName evidence="4">DNA-binding transcriptional regulator, XRE-family HTH domain</fullName>
    </submittedName>
</protein>
<evidence type="ECO:0000256" key="1">
    <source>
        <dbReference type="ARBA" id="ARBA00023125"/>
    </source>
</evidence>
<keyword evidence="2" id="KW-1133">Transmembrane helix</keyword>
<dbReference type="Pfam" id="PF01381">
    <property type="entry name" value="HTH_3"/>
    <property type="match status" value="1"/>
</dbReference>
<keyword evidence="5" id="KW-1185">Reference proteome</keyword>
<dbReference type="AlphaFoldDB" id="A0A1T4W798"/>
<keyword evidence="1 4" id="KW-0238">DNA-binding</keyword>
<evidence type="ECO:0000259" key="3">
    <source>
        <dbReference type="PROSITE" id="PS50943"/>
    </source>
</evidence>
<feature type="domain" description="HTH cro/C1-type" evidence="3">
    <location>
        <begin position="57"/>
        <end position="111"/>
    </location>
</feature>
<proteinExistence type="predicted"/>
<dbReference type="PANTHER" id="PTHR46558">
    <property type="entry name" value="TRACRIPTIONAL REGULATORY PROTEIN-RELATED-RELATED"/>
    <property type="match status" value="1"/>
</dbReference>
<accession>A0A1T4W798</accession>
<evidence type="ECO:0000313" key="4">
    <source>
        <dbReference type="EMBL" id="SKA73067.1"/>
    </source>
</evidence>
<dbReference type="SMART" id="SM00530">
    <property type="entry name" value="HTH_XRE"/>
    <property type="match status" value="1"/>
</dbReference>
<dbReference type="InterPro" id="IPR010982">
    <property type="entry name" value="Lambda_DNA-bd_dom_sf"/>
</dbReference>
<dbReference type="SUPFAM" id="SSF47413">
    <property type="entry name" value="lambda repressor-like DNA-binding domains"/>
    <property type="match status" value="1"/>
</dbReference>
<dbReference type="PANTHER" id="PTHR46558:SF4">
    <property type="entry name" value="DNA-BIDING PHAGE PROTEIN"/>
    <property type="match status" value="1"/>
</dbReference>
<evidence type="ECO:0000256" key="2">
    <source>
        <dbReference type="SAM" id="Phobius"/>
    </source>
</evidence>
<keyword evidence="2" id="KW-0812">Transmembrane</keyword>
<dbReference type="GeneID" id="93336580"/>
<dbReference type="InterPro" id="IPR001387">
    <property type="entry name" value="Cro/C1-type_HTH"/>
</dbReference>
<keyword evidence="2" id="KW-0472">Membrane</keyword>
<dbReference type="STRING" id="745368.SAMN02745178_00081"/>
<dbReference type="CDD" id="cd00093">
    <property type="entry name" value="HTH_XRE"/>
    <property type="match status" value="1"/>
</dbReference>
<feature type="transmembrane region" description="Helical" evidence="2">
    <location>
        <begin position="12"/>
        <end position="33"/>
    </location>
</feature>
<dbReference type="OrthoDB" id="9815852at2"/>
<dbReference type="GO" id="GO:0003677">
    <property type="term" value="F:DNA binding"/>
    <property type="evidence" value="ECO:0007669"/>
    <property type="project" value="UniProtKB-KW"/>
</dbReference>
<dbReference type="Proteomes" id="UP000190286">
    <property type="component" value="Unassembled WGS sequence"/>
</dbReference>
<dbReference type="RefSeq" id="WP_078783104.1">
    <property type="nucleotide sequence ID" value="NZ_FUYF01000001.1"/>
</dbReference>
<reference evidence="4 5" key="1">
    <citation type="submission" date="2017-02" db="EMBL/GenBank/DDBJ databases">
        <authorList>
            <person name="Peterson S.W."/>
        </authorList>
    </citation>
    <scope>NUCLEOTIDE SEQUENCE [LARGE SCALE GENOMIC DNA]</scope>
    <source>
        <strain evidence="4 5">ATCC 27749</strain>
    </source>
</reference>
<sequence length="120" mass="13433">MLFATWVTALNILVFAALVAAVIYLFVLIVRALKKYIGSKEMREEKQAVKRTLGETLKAHRTRCQMTQEFEAEALGVSRQTVSKWENGSADPSTTNLLALAKLYGVEAEDLLRGIDRSEE</sequence>
<dbReference type="PROSITE" id="PS50943">
    <property type="entry name" value="HTH_CROC1"/>
    <property type="match status" value="1"/>
</dbReference>
<name>A0A1T4W798_9FIRM</name>
<organism evidence="4 5">
    <name type="scientific">Gemmiger formicilis</name>
    <dbReference type="NCBI Taxonomy" id="745368"/>
    <lineage>
        <taxon>Bacteria</taxon>
        <taxon>Bacillati</taxon>
        <taxon>Bacillota</taxon>
        <taxon>Clostridia</taxon>
        <taxon>Eubacteriales</taxon>
        <taxon>Gemmiger</taxon>
    </lineage>
</organism>
<gene>
    <name evidence="4" type="ORF">SAMN02745178_00081</name>
</gene>
<evidence type="ECO:0000313" key="5">
    <source>
        <dbReference type="Proteomes" id="UP000190286"/>
    </source>
</evidence>
<dbReference type="Gene3D" id="1.10.260.40">
    <property type="entry name" value="lambda repressor-like DNA-binding domains"/>
    <property type="match status" value="1"/>
</dbReference>